<gene>
    <name evidence="1" type="ORF">CR513_03822</name>
</gene>
<name>A0A371I8Y5_MUCPR</name>
<dbReference type="AlphaFoldDB" id="A0A371I8Y5"/>
<evidence type="ECO:0000313" key="1">
    <source>
        <dbReference type="EMBL" id="RDY11506.1"/>
    </source>
</evidence>
<comment type="caution">
    <text evidence="1">The sequence shown here is derived from an EMBL/GenBank/DDBJ whole genome shotgun (WGS) entry which is preliminary data.</text>
</comment>
<dbReference type="EMBL" id="QJKJ01000630">
    <property type="protein sequence ID" value="RDY11506.1"/>
    <property type="molecule type" value="Genomic_DNA"/>
</dbReference>
<evidence type="ECO:0008006" key="3">
    <source>
        <dbReference type="Google" id="ProtNLM"/>
    </source>
</evidence>
<dbReference type="Proteomes" id="UP000257109">
    <property type="component" value="Unassembled WGS sequence"/>
</dbReference>
<proteinExistence type="predicted"/>
<protein>
    <recommendedName>
        <fullName evidence="3">Reverse transcriptase/retrotransposon-derived protein RNase H-like domain-containing protein</fullName>
    </recommendedName>
</protein>
<evidence type="ECO:0000313" key="2">
    <source>
        <dbReference type="Proteomes" id="UP000257109"/>
    </source>
</evidence>
<sequence>MQRFYPVSFPILRLRLVLGTPPKGFSNVYRVKGQYIKVVFQDVFVEKTKAQVVGKVSSSFEVDYLELVDFVLMDRGVLLSDPFAVYCDASNMGLEEVLMQEGNMVAYASSYHSCKADVVVDALSWKPLHMSALMVRELDLIEQFRYLSLVYKEKIEVKKENPQNGHRSNVNENPNDDCLEFAWLHPLPLPNDSFVPWKTTLNKVAQTYTSSKMLQVWKTNTDELAKVHKVNAMGRVGNLETCKNLSVPRF</sequence>
<organism evidence="1 2">
    <name type="scientific">Mucuna pruriens</name>
    <name type="common">Velvet bean</name>
    <name type="synonym">Dolichos pruriens</name>
    <dbReference type="NCBI Taxonomy" id="157652"/>
    <lineage>
        <taxon>Eukaryota</taxon>
        <taxon>Viridiplantae</taxon>
        <taxon>Streptophyta</taxon>
        <taxon>Embryophyta</taxon>
        <taxon>Tracheophyta</taxon>
        <taxon>Spermatophyta</taxon>
        <taxon>Magnoliopsida</taxon>
        <taxon>eudicotyledons</taxon>
        <taxon>Gunneridae</taxon>
        <taxon>Pentapetalae</taxon>
        <taxon>rosids</taxon>
        <taxon>fabids</taxon>
        <taxon>Fabales</taxon>
        <taxon>Fabaceae</taxon>
        <taxon>Papilionoideae</taxon>
        <taxon>50 kb inversion clade</taxon>
        <taxon>NPAAA clade</taxon>
        <taxon>indigoferoid/millettioid clade</taxon>
        <taxon>Phaseoleae</taxon>
        <taxon>Mucuna</taxon>
    </lineage>
</organism>
<feature type="non-terminal residue" evidence="1">
    <location>
        <position position="1"/>
    </location>
</feature>
<keyword evidence="2" id="KW-1185">Reference proteome</keyword>
<reference evidence="1" key="1">
    <citation type="submission" date="2018-05" db="EMBL/GenBank/DDBJ databases">
        <title>Draft genome of Mucuna pruriens seed.</title>
        <authorList>
            <person name="Nnadi N.E."/>
            <person name="Vos R."/>
            <person name="Hasami M.H."/>
            <person name="Devisetty U.K."/>
            <person name="Aguiy J.C."/>
        </authorList>
    </citation>
    <scope>NUCLEOTIDE SEQUENCE [LARGE SCALE GENOMIC DNA]</scope>
    <source>
        <strain evidence="1">JCA_2017</strain>
    </source>
</reference>
<accession>A0A371I8Y5</accession>